<dbReference type="Proteomes" id="UP000000305">
    <property type="component" value="Unassembled WGS sequence"/>
</dbReference>
<keyword evidence="3" id="KW-1185">Reference proteome</keyword>
<organism evidence="2 3">
    <name type="scientific">Daphnia pulex</name>
    <name type="common">Water flea</name>
    <dbReference type="NCBI Taxonomy" id="6669"/>
    <lineage>
        <taxon>Eukaryota</taxon>
        <taxon>Metazoa</taxon>
        <taxon>Ecdysozoa</taxon>
        <taxon>Arthropoda</taxon>
        <taxon>Crustacea</taxon>
        <taxon>Branchiopoda</taxon>
        <taxon>Diplostraca</taxon>
        <taxon>Cladocera</taxon>
        <taxon>Anomopoda</taxon>
        <taxon>Daphniidae</taxon>
        <taxon>Daphnia</taxon>
    </lineage>
</organism>
<dbReference type="SUPFAM" id="SSF63825">
    <property type="entry name" value="YWTD domain"/>
    <property type="match status" value="1"/>
</dbReference>
<dbReference type="OrthoDB" id="9990982at2759"/>
<reference evidence="2 3" key="1">
    <citation type="journal article" date="2011" name="Science">
        <title>The ecoresponsive genome of Daphnia pulex.</title>
        <authorList>
            <person name="Colbourne J.K."/>
            <person name="Pfrender M.E."/>
            <person name="Gilbert D."/>
            <person name="Thomas W.K."/>
            <person name="Tucker A."/>
            <person name="Oakley T.H."/>
            <person name="Tokishita S."/>
            <person name="Aerts A."/>
            <person name="Arnold G.J."/>
            <person name="Basu M.K."/>
            <person name="Bauer D.J."/>
            <person name="Caceres C.E."/>
            <person name="Carmel L."/>
            <person name="Casola C."/>
            <person name="Choi J.H."/>
            <person name="Detter J.C."/>
            <person name="Dong Q."/>
            <person name="Dusheyko S."/>
            <person name="Eads B.D."/>
            <person name="Frohlich T."/>
            <person name="Geiler-Samerotte K.A."/>
            <person name="Gerlach D."/>
            <person name="Hatcher P."/>
            <person name="Jogdeo S."/>
            <person name="Krijgsveld J."/>
            <person name="Kriventseva E.V."/>
            <person name="Kultz D."/>
            <person name="Laforsch C."/>
            <person name="Lindquist E."/>
            <person name="Lopez J."/>
            <person name="Manak J.R."/>
            <person name="Muller J."/>
            <person name="Pangilinan J."/>
            <person name="Patwardhan R.P."/>
            <person name="Pitluck S."/>
            <person name="Pritham E.J."/>
            <person name="Rechtsteiner A."/>
            <person name="Rho M."/>
            <person name="Rogozin I.B."/>
            <person name="Sakarya O."/>
            <person name="Salamov A."/>
            <person name="Schaack S."/>
            <person name="Shapiro H."/>
            <person name="Shiga Y."/>
            <person name="Skalitzky C."/>
            <person name="Smith Z."/>
            <person name="Souvorov A."/>
            <person name="Sung W."/>
            <person name="Tang Z."/>
            <person name="Tsuchiya D."/>
            <person name="Tu H."/>
            <person name="Vos H."/>
            <person name="Wang M."/>
            <person name="Wolf Y.I."/>
            <person name="Yamagata H."/>
            <person name="Yamada T."/>
            <person name="Ye Y."/>
            <person name="Shaw J.R."/>
            <person name="Andrews J."/>
            <person name="Crease T.J."/>
            <person name="Tang H."/>
            <person name="Lucas S.M."/>
            <person name="Robertson H.M."/>
            <person name="Bork P."/>
            <person name="Koonin E.V."/>
            <person name="Zdobnov E.M."/>
            <person name="Grigoriev I.V."/>
            <person name="Lynch M."/>
            <person name="Boore J.L."/>
        </authorList>
    </citation>
    <scope>NUCLEOTIDE SEQUENCE [LARGE SCALE GENOMIC DNA]</scope>
</reference>
<dbReference type="SMART" id="SM00135">
    <property type="entry name" value="LY"/>
    <property type="match status" value="2"/>
</dbReference>
<dbReference type="KEGG" id="dpx:DAPPUDRAFT_237349"/>
<gene>
    <name evidence="2" type="ORF">DAPPUDRAFT_237349</name>
</gene>
<dbReference type="InterPro" id="IPR000033">
    <property type="entry name" value="LDLR_classB_rpt"/>
</dbReference>
<evidence type="ECO:0000256" key="1">
    <source>
        <dbReference type="ARBA" id="ARBA00022536"/>
    </source>
</evidence>
<dbReference type="HOGENOM" id="CLU_706495_0_0_1"/>
<dbReference type="PANTHER" id="PTHR46513:SF13">
    <property type="entry name" value="EGF-LIKE DOMAIN-CONTAINING PROTEIN"/>
    <property type="match status" value="1"/>
</dbReference>
<dbReference type="PANTHER" id="PTHR46513">
    <property type="entry name" value="VITELLOGENIN RECEPTOR-LIKE PROTEIN-RELATED-RELATED"/>
    <property type="match status" value="1"/>
</dbReference>
<name>E9G3P6_DAPPU</name>
<sequence length="391" mass="42947">METVQMSSTAMGRRACDGYADSDDRADKGGQCSIFQEHGIAANYEDGFVYWSEKSKGNAGIYKSMLDGSAFRYVVSVGMEIVEDLAIDWLDKLRAVFVYPGKGVLFWSDWGSSPHIGSAGMDGSQWTNPNGLVVDETIQRIYWREAKLNRIESLRIDGSDRKILCVKVTHRTRFGNTKSSTLQTGRPVCMSFTLEGRGEHYTHPQQRQPKEGKAINYGVVLLLGVESVTVGSTTGVPMSPGPVYVNCGVVLLLVAVLKYYTTEASEYYTIYAAARCITKEPETHPQQRPISMSFTLEGRGDHYENLSMRWFNSGAVLLFGVVSLKVGSTTGLLMSSGHGGDKVDVAGDGSTKTKIKMNTKWLSLAAIVPAENDAARPVLTQPLHHRIDSFT</sequence>
<accession>E9G3P6</accession>
<dbReference type="STRING" id="6669.E9G3P6"/>
<protein>
    <submittedName>
        <fullName evidence="2">Uncharacterized protein</fullName>
    </submittedName>
</protein>
<dbReference type="EMBL" id="GL732531">
    <property type="protein sequence ID" value="EFX85945.1"/>
    <property type="molecule type" value="Genomic_DNA"/>
</dbReference>
<dbReference type="InterPro" id="IPR011042">
    <property type="entry name" value="6-blade_b-propeller_TolB-like"/>
</dbReference>
<dbReference type="PhylomeDB" id="E9G3P6"/>
<dbReference type="AlphaFoldDB" id="E9G3P6"/>
<dbReference type="InterPro" id="IPR050778">
    <property type="entry name" value="Cueball_EGF_LRP_Nidogen"/>
</dbReference>
<keyword evidence="1" id="KW-0245">EGF-like domain</keyword>
<dbReference type="InParanoid" id="E9G3P6"/>
<evidence type="ECO:0000313" key="2">
    <source>
        <dbReference type="EMBL" id="EFX85945.1"/>
    </source>
</evidence>
<proteinExistence type="predicted"/>
<dbReference type="eggNOG" id="KOG1215">
    <property type="taxonomic scope" value="Eukaryota"/>
</dbReference>
<dbReference type="Gene3D" id="2.120.10.30">
    <property type="entry name" value="TolB, C-terminal domain"/>
    <property type="match status" value="2"/>
</dbReference>
<evidence type="ECO:0000313" key="3">
    <source>
        <dbReference type="Proteomes" id="UP000000305"/>
    </source>
</evidence>